<dbReference type="InterPro" id="IPR001878">
    <property type="entry name" value="Znf_CCHC"/>
</dbReference>
<keyword evidence="8" id="KW-0695">RNA-directed DNA polymerase</keyword>
<name>A0ABY6LLF5_9ARAC</name>
<gene>
    <name evidence="19" type="ORF">LAZ67_21000088</name>
</gene>
<feature type="region of interest" description="Disordered" evidence="15">
    <location>
        <begin position="1"/>
        <end position="63"/>
    </location>
</feature>
<feature type="domain" description="Reverse transcriptase" evidence="17">
    <location>
        <begin position="2017"/>
        <end position="2196"/>
    </location>
</feature>
<dbReference type="CDD" id="cd01647">
    <property type="entry name" value="RT_LTR"/>
    <property type="match status" value="1"/>
</dbReference>
<dbReference type="InterPro" id="IPR050951">
    <property type="entry name" value="Retrovirus_Pol_polyprotein"/>
</dbReference>
<dbReference type="PROSITE" id="PS00141">
    <property type="entry name" value="ASP_PROTEASE"/>
    <property type="match status" value="1"/>
</dbReference>
<dbReference type="PANTHER" id="PTHR37984:SF5">
    <property type="entry name" value="PROTEIN NYNRIN-LIKE"/>
    <property type="match status" value="1"/>
</dbReference>
<keyword evidence="13" id="KW-0862">Zinc</keyword>
<feature type="region of interest" description="Disordered" evidence="15">
    <location>
        <begin position="705"/>
        <end position="754"/>
    </location>
</feature>
<keyword evidence="13" id="KW-0479">Metal-binding</keyword>
<dbReference type="PROSITE" id="PS50158">
    <property type="entry name" value="ZF_CCHC"/>
    <property type="match status" value="2"/>
</dbReference>
<keyword evidence="5" id="KW-0064">Aspartyl protease</keyword>
<reference evidence="19 20" key="1">
    <citation type="submission" date="2022-01" db="EMBL/GenBank/DDBJ databases">
        <title>A chromosomal length assembly of Cordylochernes scorpioides.</title>
        <authorList>
            <person name="Zeh D."/>
            <person name="Zeh J."/>
        </authorList>
    </citation>
    <scope>NUCLEOTIDE SEQUENCE [LARGE SCALE GENOMIC DNA]</scope>
    <source>
        <strain evidence="19">IN4F17</strain>
        <tissue evidence="19">Whole Body</tissue>
    </source>
</reference>
<dbReference type="InterPro" id="IPR057670">
    <property type="entry name" value="SH3_retrovirus"/>
</dbReference>
<feature type="compositionally biased region" description="Polar residues" evidence="15">
    <location>
        <begin position="1577"/>
        <end position="1606"/>
    </location>
</feature>
<dbReference type="InterPro" id="IPR021109">
    <property type="entry name" value="Peptidase_aspartic_dom_sf"/>
</dbReference>
<feature type="region of interest" description="Disordered" evidence="15">
    <location>
        <begin position="92"/>
        <end position="140"/>
    </location>
</feature>
<feature type="domain" description="CCHC-type" evidence="16">
    <location>
        <begin position="3012"/>
        <end position="3026"/>
    </location>
</feature>
<keyword evidence="5" id="KW-0645">Protease</keyword>
<dbReference type="PROSITE" id="PS50878">
    <property type="entry name" value="RT_POL"/>
    <property type="match status" value="1"/>
</dbReference>
<dbReference type="Pfam" id="PF22938">
    <property type="entry name" value="Integrase_p58_C"/>
    <property type="match status" value="1"/>
</dbReference>
<dbReference type="SUPFAM" id="SSF53098">
    <property type="entry name" value="Ribonuclease H-like"/>
    <property type="match status" value="2"/>
</dbReference>
<dbReference type="Pfam" id="PF07727">
    <property type="entry name" value="RVT_2"/>
    <property type="match status" value="1"/>
</dbReference>
<keyword evidence="13" id="KW-0863">Zinc-finger</keyword>
<dbReference type="Gene3D" id="3.10.10.10">
    <property type="entry name" value="HIV Type 1 Reverse Transcriptase, subunit A, domain 1"/>
    <property type="match status" value="1"/>
</dbReference>
<evidence type="ECO:0000256" key="3">
    <source>
        <dbReference type="ARBA" id="ARBA00022695"/>
    </source>
</evidence>
<feature type="coiled-coil region" evidence="14">
    <location>
        <begin position="1413"/>
        <end position="1440"/>
    </location>
</feature>
<evidence type="ECO:0000256" key="14">
    <source>
        <dbReference type="SAM" id="Coils"/>
    </source>
</evidence>
<dbReference type="Proteomes" id="UP001235939">
    <property type="component" value="Chromosome 21"/>
</dbReference>
<evidence type="ECO:0000256" key="4">
    <source>
        <dbReference type="ARBA" id="ARBA00022722"/>
    </source>
</evidence>
<dbReference type="Pfam" id="PF00078">
    <property type="entry name" value="RVT_1"/>
    <property type="match status" value="1"/>
</dbReference>
<evidence type="ECO:0000259" key="16">
    <source>
        <dbReference type="PROSITE" id="PS50158"/>
    </source>
</evidence>
<dbReference type="Gene3D" id="1.10.340.70">
    <property type="match status" value="1"/>
</dbReference>
<dbReference type="InterPro" id="IPR041373">
    <property type="entry name" value="RT_RNaseH"/>
</dbReference>
<dbReference type="EMBL" id="CP092883">
    <property type="protein sequence ID" value="UYV81908.1"/>
    <property type="molecule type" value="Genomic_DNA"/>
</dbReference>
<dbReference type="Gene3D" id="4.10.60.10">
    <property type="entry name" value="Zinc finger, CCHC-type"/>
    <property type="match status" value="1"/>
</dbReference>
<feature type="compositionally biased region" description="Polar residues" evidence="15">
    <location>
        <begin position="19"/>
        <end position="48"/>
    </location>
</feature>
<feature type="region of interest" description="Disordered" evidence="15">
    <location>
        <begin position="346"/>
        <end position="410"/>
    </location>
</feature>
<evidence type="ECO:0000256" key="1">
    <source>
        <dbReference type="ARBA" id="ARBA00012493"/>
    </source>
</evidence>
<dbReference type="Pfam" id="PF03732">
    <property type="entry name" value="Retrotrans_gag"/>
    <property type="match status" value="1"/>
</dbReference>
<feature type="region of interest" description="Disordered" evidence="15">
    <location>
        <begin position="1564"/>
        <end position="1610"/>
    </location>
</feature>
<evidence type="ECO:0000256" key="7">
    <source>
        <dbReference type="ARBA" id="ARBA00022801"/>
    </source>
</evidence>
<protein>
    <recommendedName>
        <fullName evidence="1">RNA-directed DNA polymerase</fullName>
        <ecNumber evidence="1">2.7.7.49</ecNumber>
    </recommendedName>
    <alternativeName>
        <fullName evidence="9">Gag-Pol-p199</fullName>
    </alternativeName>
    <alternativeName>
        <fullName evidence="10">TY1A-TY1B</fullName>
    </alternativeName>
    <alternativeName>
        <fullName evidence="11">p190</fullName>
    </alternativeName>
</protein>
<dbReference type="SUPFAM" id="SSF50630">
    <property type="entry name" value="Acid proteases"/>
    <property type="match status" value="1"/>
</dbReference>
<dbReference type="InterPro" id="IPR005162">
    <property type="entry name" value="Retrotrans_gag_dom"/>
</dbReference>
<feature type="compositionally biased region" description="Pro residues" evidence="15">
    <location>
        <begin position="522"/>
        <end position="541"/>
    </location>
</feature>
<dbReference type="PROSITE" id="PS50994">
    <property type="entry name" value="INTEGRASE"/>
    <property type="match status" value="2"/>
</dbReference>
<dbReference type="InterPro" id="IPR001969">
    <property type="entry name" value="Aspartic_peptidase_AS"/>
</dbReference>
<dbReference type="Pfam" id="PF17917">
    <property type="entry name" value="RT_RNaseH"/>
    <property type="match status" value="1"/>
</dbReference>
<dbReference type="InterPro" id="IPR000477">
    <property type="entry name" value="RT_dom"/>
</dbReference>
<dbReference type="CDD" id="cd09274">
    <property type="entry name" value="RNase_HI_RT_Ty3"/>
    <property type="match status" value="1"/>
</dbReference>
<feature type="region of interest" description="Disordered" evidence="15">
    <location>
        <begin position="1178"/>
        <end position="1215"/>
    </location>
</feature>
<feature type="region of interest" description="Disordered" evidence="15">
    <location>
        <begin position="518"/>
        <end position="561"/>
    </location>
</feature>
<dbReference type="Pfam" id="PF22936">
    <property type="entry name" value="Pol_BBD"/>
    <property type="match status" value="1"/>
</dbReference>
<feature type="non-terminal residue" evidence="19">
    <location>
        <position position="1"/>
    </location>
</feature>
<dbReference type="Pfam" id="PF00665">
    <property type="entry name" value="rve"/>
    <property type="match status" value="1"/>
</dbReference>
<dbReference type="SMART" id="SM00343">
    <property type="entry name" value="ZnF_C2HC"/>
    <property type="match status" value="4"/>
</dbReference>
<accession>A0ABY6LLF5</accession>
<dbReference type="Gene3D" id="2.40.70.10">
    <property type="entry name" value="Acid Proteases"/>
    <property type="match status" value="1"/>
</dbReference>
<dbReference type="CDD" id="cd00303">
    <property type="entry name" value="retropepsin_like"/>
    <property type="match status" value="1"/>
</dbReference>
<keyword evidence="14" id="KW-0175">Coiled coil</keyword>
<dbReference type="InterPro" id="IPR001584">
    <property type="entry name" value="Integrase_cat-core"/>
</dbReference>
<dbReference type="InterPro" id="IPR054722">
    <property type="entry name" value="PolX-like_BBD"/>
</dbReference>
<evidence type="ECO:0000256" key="11">
    <source>
        <dbReference type="ARBA" id="ARBA00033113"/>
    </source>
</evidence>
<sequence length="4016" mass="451364">MVWAESPSKAEEKPVRLGSKSQPSAEITAKSVLQINSSMNSKENQNYVNPPAGSQDANSAAPVDLAAIPTSSASAQVRRNWADITEEVNPGAEEGFTLVQGRKRRRGSANSPTAAAPSSNAGGSRTIRRPQPSAGSVPRAQEIRVTRAHIAEARARQASSSEEHCVYIEHSPELEPFHYLKALDRMLGGTAGVIQITKVNGHQLLGLTNRGLAERLISEGLEVEGTLLRAFTFRKRAERITVGNLPFFVGDSAVINALSPYGRVTSIAPKQMKAGPYVYVDGRRGVFITLHEGITIERLPTRLDINIKGEAWPAYLSSGIRCSRCHGQGHRRAICPLLAGLANNTRMAPPTTPAGVPPPTTSAPPQRSAAQPPAPAPSNPAMEVPARPDFVAPRDPLPTQKTLGPAAPTPDVEMSIVEETSASSTSSAKNATRVDLDAFIERHPSVSFAGTDALGLGREEVLDLLSSRTRAKKRGPLLSPPQSDALAGLIGQILDLKPGHTSNLYKVLGQVGAELTKTPAAAPTPPLPAPRPDGPIPPPPHGDTTTSDMATPPPPPSPRFIDERWREYQAMVGSNSLYCKYTTCLHSAVRPRVARAPECFASGGRKVSRMATNFIRAESPSKAEQKPVRHGSLAQPCAELSANQDLQNEIPIVLRKNQNYVNPPAGGQDANSAAPVDLAAIPTSNTAAQVRRNWADITEQVNPGAEEGFTLVQGRKRRRGSGNSPTTAAPSSNAGASRTIRRPQSSAGSVPRAQEIRATRAHIADARARQASSSEEHCVYIEHSPELEPFHYLRALDRKLGGTAGVIQITKVNGHQLLGLTNRGLAERLISEGLEVEGTLLRAFPFRKRAERITVGNLPFFVADSAVITALSPFGRVTSIAPKQMKAGPYVYVDGRRDVFITLHEGITIERLPTRLDINIKGQAWPAYLSSGIRCSRCHGQGHRRAICPLLAGLANNTRMAPPTTPAGVPPPTTSAPPQRAPPMAQAVLHPSAPRPSPPAAPALPMEETPSTPPPVTPAPSLQAPEVPVGPRPAKSQHPEPTPPARPDFVALRDPLKTQVTLGPAAPTPDVEMSIVEETTASSTSAAKNATRVDLDAFIEVHPSVSFAEMDALGLGREEVLDLLSSRTKAQRKGPLLSPPQCDALAGLIGQILDLKPGHTSNLYKVLGQVRAELTKTPAAAPTPPLPAPRPAETAPPAPQGEESAPAEVAYPPPLPVKMTDEARERWLLDLFKELNYRTFLMPLLSWTRPEQIIRAALHSGEERNDILGAHPNQRSILANFLGSVIERARGDDQSALDQLSDFRRSRRLQGLEPEENIAMIKQETQTKMGEYHFQPFRNPSIFTGERNQNPEKWLKEFHRVARYNCWDDSMCLANVYFFLQGTAHRWYENVEEKINSWDIFVKMFSQNFGHHVTQKDQLAENLKTRAQRKEETSDSYIQDVLHLCREVNPAMMENEIVAHLTKGISEEIYQSIIILDIATIDEFIKWCRKIEASNKKRVNKRVVFDRLPNVAAIDSADSESMEDLIRRIVREEVHRALNPESTTPEPSSLKEIIREEIEKNVAAISKPIQRPPPRQSYPNQTRTFNQVPRRQYPTQTPIHSQTPPQRRTDEWRTHDNIPICFNCGRPGHVKRYCRERRQWTQRPEGHAPSTQEPQMGNHQAIRSQIYRRQSPKKLNVASSFEGEAAGVKNPPSSTAAKLQQNYVEIIIDDIAFSALVDSGSSFSVISEGLRRQLKKTMFKDSGMTLKVADGKNVTSIGRCTISLSINGLEQPLEFIVLPNSNPSIILGWDFLEASNAVIDCGRAEIRLEEAKDVLNSPASMGKVVASRSVVIPAESTKLINVMSEELNGQNQVIFEPSKKVLIGKGLTLPCALFRLSHNKGKLWIVNSSTTAQIVPKGMCLGKIQRVEENNLTAISECSEFNKEVKNANHASHADKSDFKFLQNLISHDLSEEQQSQILSILKRYEKIFDKNNEPVKQTSVTKHKIETGNHQPIKHRPYRVSPTERQAIQTEVDKMLDAGIIRHSESPWSSPVILVKKKDGNWRFCVDYRRLNKVTKKDVYPLPRIDDTLDSLKGAKFYSSMDLRSGYWQIEVDEADREKTAFITPDGLYEFLVMPFGLCNAPATFERMMDKILKGLKWTMALCYLDDIVVYSKSFNEHLHRLEIILQCLNKAELRLNPKKCIFGTKRIRVFGHLVDSKGIYPDPEKIEAIAKFPTPKSITDVRSFIGLCSYYRRFIENFAEKAAPLHEVLKKDNKFTWNSDQQDAFDSLKKALMSEPVLAYFEEQLPTELHTDASGYGIGAVLVQINDGKERPVGYASRTLSKAEKNYSTTERECLAAIWAINKFRPYLFGREFVIVTDHHALCWLSNLKDPTGRLARWALKLQEYNVTVVYKSGRKHQDADCLSRNPLQLESEEAYNDEYDDIPSITALTCFEAEQRKDPKINKLIDETERFGAESKGYEMLKETLYKKNFDPLGNQHLLVIPKHLRLELLKSLHDAPTAGHLGFSKTYERVKNKYFWPGLLRDIRKYVAHCKECQRKKQSTQKPPGLLKAIPPATSPFQRVGMDLLGRFPKSDTGNKWIIVCTDYLTRFAVTKALPTGEAKEAAKFLMEDVVLKHGAPREIITDRGRVFQSKLIAELTNQCSSIHRFTTAYHPQTNGLTERLNKTLANMIAMYVSVEQKDWDVILPYVTFAYNTAKQDTTGFTPFKLIHGREAETTVDTLFPNPHEDLQEDYSQKIASRVEETRQLARLETLKAQEKDKARYDSKHEAMDYNVGDLVWIFIPIRKVGLSEKLMKRYFGPYRVTRKLSDVTFEVEPVDQPTRRRQTRDLVHVLRMKPYHDPEDQADLFKKPIKQETNEEKEAYVKWESEDAISQLLFTTSVMPDKDPTDDISKHISKLESLWNDMQNELTKQENLKLPESMLMCRIINTMPDEYFDFKSVWESVSKEERSVDNLTQRLRLLEIRIQQRDECSASSSTALMANAYENKQNMKGKVTKSNENFQKTRETRECYFCHRKGHLAKDCRYAKQKKLKEKEKDETKLKLNSKLSESLISERFNEQDEDIWIGDSGATNHITRNASFYTSYKDFPTQQTVKVGSNEKWIAYGSGTITIETCVKGKWQTHYLTDVWYVPNFSRNVMSLQSTLDKGFEMKMDKKGCKLFKTTTGEVIVEGKRLPGGLYGMLITSIKPENAAEVNLAKTQNVNMLQLWNEIFGHQNKRHVQKWLKEQGIDAVMDNEPCEACIYGKQHRLSFGSREQYASTQPGNLIHVDVCGPLQEVSKGGMRYFVCFKDDFTKYRSVYFLKEKSQVIEKLEQFLLETKTTGHIVKEILTDGGKEFVNKETSKITNKYGINHRITMPYTPQQNGSAERENRTLIEAARSMIYAKNMSLKLWAEAVNTATYVLNRTGPTQIEGKTPYELCNKDGYRIWMPNSNKVVTSRDVIFKETIPTFSLDIEKRNKELSSNQIDEQNDTQDIEKIESNVQTSDVYNLRDRSNISKPQRYIDAEINIAEGLEPKTYKEAMDSPNAQFWKEAMNEEMNSLTENDVYECTTLPPGQKPIDFKWVLKTKLNSKGEITRYKARLVAKGFAQKKGLDYEETFSPVARHDTIRTLLAIAANEDLKLVQFDIKTAFLYGDLQDQIYIKQPEGFNNGTDLVWKLKKSLYGLKQSPRCWNQKIVNFMKERCLKESTADPCLFFRKTNDHLLIIAIYVDDGIIAGTNEQEIKEFLDELMFSFKITSEPLNYFLGIEIERQPDGSIFINQKAYIKRILEKFNMSQANKVGTPTDNSTVPGEAEILENVPFREAIGSLMHLSCLTRPDITFALNKVSQKLAAPTKYDWEAVKRIFKYLVGTTEYGIMYQKGHKVGVLESFSDADFAGDPETRRSTSGVVCKLAGGAISWLSQKQRSVSLSTTEAELVAASNTAKEVIWLNRLFSEISPLKEQPIIKVDNASTIKLIKNPEFHKRTKHIEVRHYFVREKYQEGIFNVEHISGKDQVADIMTKGLPKPRFQMLRYLL</sequence>
<dbReference type="PANTHER" id="PTHR37984">
    <property type="entry name" value="PROTEIN CBG26694"/>
    <property type="match status" value="1"/>
</dbReference>
<comment type="function">
    <text evidence="12">Capsid protein (CA) is the structural component of the virus-like particle (VLP), forming the shell that encapsulates the retrotransposons dimeric RNA genome. The particles are assembled from trimer-clustered units and there are holes in the capsid shells that allow for the diffusion of macromolecules. CA also has nucleocapsid-like chaperone activity, promoting primer tRNA(i)-Met annealing to the multipartite primer-binding site (PBS), dimerization of Ty1 RNA and initiation of reverse transcription.</text>
</comment>
<feature type="compositionally biased region" description="Pro residues" evidence="15">
    <location>
        <begin position="993"/>
        <end position="1002"/>
    </location>
</feature>
<dbReference type="Gene3D" id="3.30.70.270">
    <property type="match status" value="2"/>
</dbReference>
<dbReference type="InterPro" id="IPR041588">
    <property type="entry name" value="Integrase_H2C2"/>
</dbReference>
<evidence type="ECO:0000256" key="13">
    <source>
        <dbReference type="PROSITE-ProRule" id="PRU00047"/>
    </source>
</evidence>
<proteinExistence type="predicted"/>
<feature type="domain" description="CCHC-type" evidence="16">
    <location>
        <begin position="1621"/>
        <end position="1636"/>
    </location>
</feature>
<evidence type="ECO:0000256" key="5">
    <source>
        <dbReference type="ARBA" id="ARBA00022750"/>
    </source>
</evidence>
<dbReference type="Gene3D" id="3.30.420.10">
    <property type="entry name" value="Ribonuclease H-like superfamily/Ribonuclease H"/>
    <property type="match status" value="2"/>
</dbReference>
<evidence type="ECO:0000256" key="15">
    <source>
        <dbReference type="SAM" id="MobiDB-lite"/>
    </source>
</evidence>
<dbReference type="Pfam" id="PF13975">
    <property type="entry name" value="gag-asp_proteas"/>
    <property type="match status" value="1"/>
</dbReference>
<feature type="compositionally biased region" description="Low complexity" evidence="15">
    <location>
        <begin position="108"/>
        <end position="124"/>
    </location>
</feature>
<keyword evidence="20" id="KW-1185">Reference proteome</keyword>
<keyword evidence="3" id="KW-0548">Nucleotidyltransferase</keyword>
<dbReference type="InterPro" id="IPR043502">
    <property type="entry name" value="DNA/RNA_pol_sf"/>
</dbReference>
<evidence type="ECO:0000313" key="20">
    <source>
        <dbReference type="Proteomes" id="UP001235939"/>
    </source>
</evidence>
<keyword evidence="7" id="KW-0378">Hydrolase</keyword>
<dbReference type="InterPro" id="IPR036875">
    <property type="entry name" value="Znf_CCHC_sf"/>
</dbReference>
<dbReference type="SUPFAM" id="SSF57756">
    <property type="entry name" value="Retrovirus zinc finger-like domains"/>
    <property type="match status" value="1"/>
</dbReference>
<evidence type="ECO:0000259" key="18">
    <source>
        <dbReference type="PROSITE" id="PS50994"/>
    </source>
</evidence>
<evidence type="ECO:0000259" key="17">
    <source>
        <dbReference type="PROSITE" id="PS50878"/>
    </source>
</evidence>
<evidence type="ECO:0000256" key="9">
    <source>
        <dbReference type="ARBA" id="ARBA00030524"/>
    </source>
</evidence>
<feature type="domain" description="Integrase catalytic" evidence="18">
    <location>
        <begin position="2556"/>
        <end position="2715"/>
    </location>
</feature>
<dbReference type="InterPro" id="IPR012337">
    <property type="entry name" value="RNaseH-like_sf"/>
</dbReference>
<keyword evidence="4" id="KW-0540">Nuclease</keyword>
<dbReference type="InterPro" id="IPR036397">
    <property type="entry name" value="RNaseH_sf"/>
</dbReference>
<dbReference type="Pfam" id="PF17921">
    <property type="entry name" value="Integrase_H2C2"/>
    <property type="match status" value="1"/>
</dbReference>
<keyword evidence="2" id="KW-0808">Transferase</keyword>
<dbReference type="SUPFAM" id="SSF56672">
    <property type="entry name" value="DNA/RNA polymerases"/>
    <property type="match status" value="2"/>
</dbReference>
<evidence type="ECO:0000256" key="2">
    <source>
        <dbReference type="ARBA" id="ARBA00022679"/>
    </source>
</evidence>
<evidence type="ECO:0000256" key="12">
    <source>
        <dbReference type="ARBA" id="ARBA00057243"/>
    </source>
</evidence>
<keyword evidence="6" id="KW-0255">Endonuclease</keyword>
<dbReference type="InterPro" id="IPR054465">
    <property type="entry name" value="Integrase_p58-like_C"/>
</dbReference>
<evidence type="ECO:0000256" key="10">
    <source>
        <dbReference type="ARBA" id="ARBA00032154"/>
    </source>
</evidence>
<evidence type="ECO:0000313" key="19">
    <source>
        <dbReference type="EMBL" id="UYV81908.1"/>
    </source>
</evidence>
<feature type="compositionally biased region" description="Pro residues" evidence="15">
    <location>
        <begin position="1181"/>
        <end position="1199"/>
    </location>
</feature>
<feature type="compositionally biased region" description="Pro residues" evidence="15">
    <location>
        <begin position="963"/>
        <end position="981"/>
    </location>
</feature>
<dbReference type="EC" id="2.7.7.49" evidence="1"/>
<dbReference type="Pfam" id="PF25597">
    <property type="entry name" value="SH3_retrovirus"/>
    <property type="match status" value="1"/>
</dbReference>
<feature type="domain" description="Integrase catalytic" evidence="18">
    <location>
        <begin position="3260"/>
        <end position="3425"/>
    </location>
</feature>
<dbReference type="InterPro" id="IPR013103">
    <property type="entry name" value="RVT_2"/>
</dbReference>
<evidence type="ECO:0000256" key="6">
    <source>
        <dbReference type="ARBA" id="ARBA00022759"/>
    </source>
</evidence>
<feature type="compositionally biased region" description="Polar residues" evidence="15">
    <location>
        <begin position="721"/>
        <end position="748"/>
    </location>
</feature>
<organism evidence="19 20">
    <name type="scientific">Cordylochernes scorpioides</name>
    <dbReference type="NCBI Taxonomy" id="51811"/>
    <lineage>
        <taxon>Eukaryota</taxon>
        <taxon>Metazoa</taxon>
        <taxon>Ecdysozoa</taxon>
        <taxon>Arthropoda</taxon>
        <taxon>Chelicerata</taxon>
        <taxon>Arachnida</taxon>
        <taxon>Pseudoscorpiones</taxon>
        <taxon>Cheliferoidea</taxon>
        <taxon>Chernetidae</taxon>
        <taxon>Cordylochernes</taxon>
    </lineage>
</organism>
<dbReference type="InterPro" id="IPR043128">
    <property type="entry name" value="Rev_trsase/Diguanyl_cyclase"/>
</dbReference>
<dbReference type="CDD" id="cd09272">
    <property type="entry name" value="RNase_HI_RT_Ty1"/>
    <property type="match status" value="1"/>
</dbReference>
<evidence type="ECO:0000256" key="8">
    <source>
        <dbReference type="ARBA" id="ARBA00022918"/>
    </source>
</evidence>
<feature type="region of interest" description="Disordered" evidence="15">
    <location>
        <begin position="959"/>
        <end position="1049"/>
    </location>
</feature>
<feature type="compositionally biased region" description="Pro residues" evidence="15">
    <location>
        <begin position="350"/>
        <end position="362"/>
    </location>
</feature>